<dbReference type="InterPro" id="IPR011004">
    <property type="entry name" value="Trimer_LpxA-like_sf"/>
</dbReference>
<dbReference type="AlphaFoldDB" id="A0A154BVB2"/>
<dbReference type="CDD" id="cd04645">
    <property type="entry name" value="LbH_gamma_CA_like"/>
    <property type="match status" value="1"/>
</dbReference>
<dbReference type="InterPro" id="IPR050484">
    <property type="entry name" value="Transf_Hexapept/Carb_Anhydrase"/>
</dbReference>
<evidence type="ECO:0000313" key="2">
    <source>
        <dbReference type="Proteomes" id="UP000076268"/>
    </source>
</evidence>
<dbReference type="Proteomes" id="UP000076268">
    <property type="component" value="Unassembled WGS sequence"/>
</dbReference>
<dbReference type="SUPFAM" id="SSF51161">
    <property type="entry name" value="Trimeric LpxA-like enzymes"/>
    <property type="match status" value="1"/>
</dbReference>
<dbReference type="InterPro" id="IPR047324">
    <property type="entry name" value="LbH_gamma_CA-like"/>
</dbReference>
<protein>
    <submittedName>
        <fullName evidence="1">Gamma carbonic anhydrase family protein</fullName>
    </submittedName>
</protein>
<dbReference type="InterPro" id="IPR001451">
    <property type="entry name" value="Hexapep"/>
</dbReference>
<dbReference type="EMBL" id="LSGP01000006">
    <property type="protein sequence ID" value="KYZ77881.1"/>
    <property type="molecule type" value="Genomic_DNA"/>
</dbReference>
<proteinExistence type="predicted"/>
<dbReference type="OrthoDB" id="9803036at2"/>
<evidence type="ECO:0000313" key="1">
    <source>
        <dbReference type="EMBL" id="KYZ77881.1"/>
    </source>
</evidence>
<keyword evidence="2" id="KW-1185">Reference proteome</keyword>
<dbReference type="Pfam" id="PF00132">
    <property type="entry name" value="Hexapep"/>
    <property type="match status" value="1"/>
</dbReference>
<dbReference type="Gene3D" id="2.160.10.10">
    <property type="entry name" value="Hexapeptide repeat proteins"/>
    <property type="match status" value="1"/>
</dbReference>
<sequence length="187" mass="20300">MSKSFKGNDFEGVTPTLDEKTFIADGARVIGAVTMKEFSSLWFNTVARGDVNRIEVGRYSNVQDNSVLHVADHNPCIIGDFVTVGHNAILHGCTVEDHCLIGMGAIVLTGAVVGKGSIVAAGALVREHQVIPPHSLVVGMPAKVIKSIPEDWDKIHAQALKYKTLWTERYKLLPDAGGERYHGEKIV</sequence>
<dbReference type="PANTHER" id="PTHR13061">
    <property type="entry name" value="DYNACTIN SUBUNIT P25"/>
    <property type="match status" value="1"/>
</dbReference>
<organism evidence="1 2">
    <name type="scientific">Anaerosporomusa subterranea</name>
    <dbReference type="NCBI Taxonomy" id="1794912"/>
    <lineage>
        <taxon>Bacteria</taxon>
        <taxon>Bacillati</taxon>
        <taxon>Bacillota</taxon>
        <taxon>Negativicutes</taxon>
        <taxon>Acetonemataceae</taxon>
        <taxon>Anaerosporomusa</taxon>
    </lineage>
</organism>
<dbReference type="PANTHER" id="PTHR13061:SF29">
    <property type="entry name" value="GAMMA CARBONIC ANHYDRASE-LIKE 1, MITOCHONDRIAL-RELATED"/>
    <property type="match status" value="1"/>
</dbReference>
<comment type="caution">
    <text evidence="1">The sequence shown here is derived from an EMBL/GenBank/DDBJ whole genome shotgun (WGS) entry which is preliminary data.</text>
</comment>
<reference evidence="1 2" key="1">
    <citation type="submission" date="2016-02" db="EMBL/GenBank/DDBJ databases">
        <title>Anaerosporomusa subterraneum gen. nov., sp. nov., a spore-forming obligate anaerobe isolated from saprolite.</title>
        <authorList>
            <person name="Choi J.K."/>
            <person name="Shah M."/>
            <person name="Yee N."/>
        </authorList>
    </citation>
    <scope>NUCLEOTIDE SEQUENCE [LARGE SCALE GENOMIC DNA]</scope>
    <source>
        <strain evidence="1 2">RU4</strain>
    </source>
</reference>
<name>A0A154BVB2_ANASB</name>
<dbReference type="STRING" id="1794912.AXX12_17640"/>
<gene>
    <name evidence="1" type="ORF">AXX12_17640</name>
</gene>
<accession>A0A154BVB2</accession>